<keyword evidence="7" id="KW-0472">Membrane</keyword>
<comment type="similarity">
    <text evidence="3 7">Belongs to the peptidase S26 family.</text>
</comment>
<evidence type="ECO:0000256" key="5">
    <source>
        <dbReference type="ARBA" id="ARBA00022801"/>
    </source>
</evidence>
<evidence type="ECO:0000256" key="2">
    <source>
        <dbReference type="ARBA" id="ARBA00004401"/>
    </source>
</evidence>
<dbReference type="NCBIfam" id="TIGR02227">
    <property type="entry name" value="sigpep_I_bact"/>
    <property type="match status" value="1"/>
</dbReference>
<gene>
    <name evidence="9" type="primary">lepB</name>
    <name evidence="9" type="ORF">HF295_05100</name>
</gene>
<keyword evidence="7" id="KW-0645">Protease</keyword>
<dbReference type="PROSITE" id="PS00761">
    <property type="entry name" value="SPASE_I_3"/>
    <property type="match status" value="1"/>
</dbReference>
<organism evidence="9 10">
    <name type="scientific">Hujiaoplasma nucleasis</name>
    <dbReference type="NCBI Taxonomy" id="2725268"/>
    <lineage>
        <taxon>Bacteria</taxon>
        <taxon>Bacillati</taxon>
        <taxon>Mycoplasmatota</taxon>
        <taxon>Mollicutes</taxon>
        <taxon>Candidatus Izemoplasmatales</taxon>
        <taxon>Hujiaoplasmataceae</taxon>
        <taxon>Hujiaoplasma</taxon>
    </lineage>
</organism>
<protein>
    <recommendedName>
        <fullName evidence="4 7">Signal peptidase I</fullName>
        <ecNumber evidence="4 7">3.4.21.89</ecNumber>
    </recommendedName>
</protein>
<dbReference type="GO" id="GO:0009003">
    <property type="term" value="F:signal peptidase activity"/>
    <property type="evidence" value="ECO:0007669"/>
    <property type="project" value="UniProtKB-EC"/>
</dbReference>
<dbReference type="Gene3D" id="2.10.109.10">
    <property type="entry name" value="Umud Fragment, subunit A"/>
    <property type="match status" value="1"/>
</dbReference>
<dbReference type="EMBL" id="CP051151">
    <property type="protein sequence ID" value="QLY40268.1"/>
    <property type="molecule type" value="Genomic_DNA"/>
</dbReference>
<dbReference type="GO" id="GO:0005886">
    <property type="term" value="C:plasma membrane"/>
    <property type="evidence" value="ECO:0007669"/>
    <property type="project" value="UniProtKB-SubCell"/>
</dbReference>
<reference evidence="9 10" key="1">
    <citation type="submission" date="2020-04" db="EMBL/GenBank/DDBJ databases">
        <authorList>
            <person name="Zheng R.K."/>
            <person name="Sun C.M."/>
        </authorList>
    </citation>
    <scope>NUCLEOTIDE SEQUENCE [LARGE SCALE GENOMIC DNA]</scope>
    <source>
        <strain evidence="10">zrk29</strain>
    </source>
</reference>
<accession>A0A7L6N4U6</accession>
<evidence type="ECO:0000256" key="3">
    <source>
        <dbReference type="ARBA" id="ARBA00009370"/>
    </source>
</evidence>
<dbReference type="InterPro" id="IPR000223">
    <property type="entry name" value="Pept_S26A_signal_pept_1"/>
</dbReference>
<dbReference type="InterPro" id="IPR019757">
    <property type="entry name" value="Pept_S26A_signal_pept_1_Lys-AS"/>
</dbReference>
<feature type="active site" evidence="6">
    <location>
        <position position="158"/>
    </location>
</feature>
<keyword evidence="7" id="KW-0812">Transmembrane</keyword>
<dbReference type="CDD" id="cd06530">
    <property type="entry name" value="S26_SPase_I"/>
    <property type="match status" value="1"/>
</dbReference>
<comment type="catalytic activity">
    <reaction evidence="1 7">
        <text>Cleavage of hydrophobic, N-terminal signal or leader sequences from secreted and periplasmic proteins.</text>
        <dbReference type="EC" id="3.4.21.89"/>
    </reaction>
</comment>
<dbReference type="PROSITE" id="PS00760">
    <property type="entry name" value="SPASE_I_2"/>
    <property type="match status" value="1"/>
</dbReference>
<keyword evidence="7" id="KW-1133">Transmembrane helix</keyword>
<evidence type="ECO:0000256" key="4">
    <source>
        <dbReference type="ARBA" id="ARBA00013208"/>
    </source>
</evidence>
<dbReference type="KEGG" id="tbk:HF295_05100"/>
<proteinExistence type="inferred from homology"/>
<name>A0A7L6N4U6_9MOLU</name>
<feature type="transmembrane region" description="Helical" evidence="7">
    <location>
        <begin position="95"/>
        <end position="119"/>
    </location>
</feature>
<dbReference type="PANTHER" id="PTHR43390">
    <property type="entry name" value="SIGNAL PEPTIDASE I"/>
    <property type="match status" value="1"/>
</dbReference>
<sequence length="233" mass="27290">MKKTKRRLISFFFINILIIVLFIHFQSNPLFLFRFNRSVDSVSAYGSYQLISMILLAIVFLYLISYLGLIGSYIYNRKKDVDKEKFIKSYNFFDFFSIIPIFFLIMMTLNGWLFTLAVVDGASMEPTYETDDVVLISYHTDIERLDVIVFEYDKLYIKRVLALPGDLLVIENNEVWVNDVFIESTTYAFTYDGIIEEGYYFVLGDNRFNSRDSRDIGLISKELLIGEVILDLN</sequence>
<dbReference type="Proteomes" id="UP000512167">
    <property type="component" value="Chromosome"/>
</dbReference>
<evidence type="ECO:0000313" key="10">
    <source>
        <dbReference type="Proteomes" id="UP000512167"/>
    </source>
</evidence>
<dbReference type="AlphaFoldDB" id="A0A7L6N4U6"/>
<dbReference type="Pfam" id="PF10502">
    <property type="entry name" value="Peptidase_S26"/>
    <property type="match status" value="1"/>
</dbReference>
<keyword evidence="5 7" id="KW-0378">Hydrolase</keyword>
<dbReference type="InterPro" id="IPR036286">
    <property type="entry name" value="LexA/Signal_pep-like_sf"/>
</dbReference>
<evidence type="ECO:0000259" key="8">
    <source>
        <dbReference type="Pfam" id="PF10502"/>
    </source>
</evidence>
<dbReference type="InterPro" id="IPR019758">
    <property type="entry name" value="Pept_S26A_signal_pept_1_CS"/>
</dbReference>
<evidence type="ECO:0000313" key="9">
    <source>
        <dbReference type="EMBL" id="QLY40268.1"/>
    </source>
</evidence>
<keyword evidence="10" id="KW-1185">Reference proteome</keyword>
<dbReference type="InterPro" id="IPR019533">
    <property type="entry name" value="Peptidase_S26"/>
</dbReference>
<dbReference type="SUPFAM" id="SSF51306">
    <property type="entry name" value="LexA/Signal peptidase"/>
    <property type="match status" value="1"/>
</dbReference>
<feature type="transmembrane region" description="Helical" evidence="7">
    <location>
        <begin position="47"/>
        <end position="75"/>
    </location>
</feature>
<dbReference type="PRINTS" id="PR00727">
    <property type="entry name" value="LEADERPTASE"/>
</dbReference>
<evidence type="ECO:0000256" key="6">
    <source>
        <dbReference type="PIRSR" id="PIRSR600223-1"/>
    </source>
</evidence>
<feature type="active site" evidence="6">
    <location>
        <position position="123"/>
    </location>
</feature>
<dbReference type="PANTHER" id="PTHR43390:SF1">
    <property type="entry name" value="CHLOROPLAST PROCESSING PEPTIDASE"/>
    <property type="match status" value="1"/>
</dbReference>
<feature type="transmembrane region" description="Helical" evidence="7">
    <location>
        <begin position="7"/>
        <end position="27"/>
    </location>
</feature>
<dbReference type="GO" id="GO:0004252">
    <property type="term" value="F:serine-type endopeptidase activity"/>
    <property type="evidence" value="ECO:0007669"/>
    <property type="project" value="InterPro"/>
</dbReference>
<feature type="domain" description="Peptidase S26" evidence="8">
    <location>
        <begin position="95"/>
        <end position="229"/>
    </location>
</feature>
<comment type="subcellular location">
    <subcellularLocation>
        <location evidence="2">Cell membrane</location>
        <topology evidence="2">Single-pass type II membrane protein</topology>
    </subcellularLocation>
    <subcellularLocation>
        <location evidence="7">Membrane</location>
        <topology evidence="7">Single-pass type II membrane protein</topology>
    </subcellularLocation>
</comment>
<evidence type="ECO:0000256" key="7">
    <source>
        <dbReference type="RuleBase" id="RU362042"/>
    </source>
</evidence>
<comment type="caution">
    <text evidence="7">Lacks conserved residue(s) required for the propagation of feature annotation.</text>
</comment>
<evidence type="ECO:0000256" key="1">
    <source>
        <dbReference type="ARBA" id="ARBA00000677"/>
    </source>
</evidence>
<dbReference type="EC" id="3.4.21.89" evidence="4 7"/>
<dbReference type="GO" id="GO:0006465">
    <property type="term" value="P:signal peptide processing"/>
    <property type="evidence" value="ECO:0007669"/>
    <property type="project" value="InterPro"/>
</dbReference>
<dbReference type="RefSeq" id="WP_312031095.1">
    <property type="nucleotide sequence ID" value="NZ_CP051151.1"/>
</dbReference>